<gene>
    <name evidence="1" type="ORF">BN874_690044</name>
</gene>
<protein>
    <submittedName>
        <fullName evidence="1">Uncharacterized protein</fullName>
    </submittedName>
</protein>
<dbReference type="Proteomes" id="UP000019184">
    <property type="component" value="Unassembled WGS sequence"/>
</dbReference>
<sequence length="155" mass="16975">MTPSISQVNLIAGILRVLEEAGYPGLIPRQFNAVIAAADSIIEALATPERTVTPGMGLTAWQASDQTGLSSKYMAWVLTGSAHPSRRCDYPHDSDDFGRCLGLLAAVPEFRQSLHKMASCGQQWQALIGEWSVLEAMMEAGRHKEVLARIRDMTY</sequence>
<comment type="caution">
    <text evidence="1">The sequence shown here is derived from an EMBL/GenBank/DDBJ whole genome shotgun (WGS) entry which is preliminary data.</text>
</comment>
<proteinExistence type="predicted"/>
<dbReference type="OrthoDB" id="9133868at2"/>
<name>A0A7U7GF56_9GAMM</name>
<reference evidence="1 2" key="1">
    <citation type="journal article" date="2014" name="ISME J.">
        <title>Candidatus Competibacter-lineage genomes retrieved from metagenomes reveal functional metabolic diversity.</title>
        <authorList>
            <person name="McIlroy S.J."/>
            <person name="Albertsen M."/>
            <person name="Andresen E.K."/>
            <person name="Saunders A.M."/>
            <person name="Kristiansen R."/>
            <person name="Stokholm-Bjerregaard M."/>
            <person name="Nielsen K.L."/>
            <person name="Nielsen P.H."/>
        </authorList>
    </citation>
    <scope>NUCLEOTIDE SEQUENCE [LARGE SCALE GENOMIC DNA]</scope>
    <source>
        <strain evidence="1 2">Run_B_J11</strain>
    </source>
</reference>
<dbReference type="EMBL" id="CBTK010000286">
    <property type="protein sequence ID" value="CDH46994.1"/>
    <property type="molecule type" value="Genomic_DNA"/>
</dbReference>
<dbReference type="AlphaFoldDB" id="A0A7U7GF56"/>
<evidence type="ECO:0000313" key="2">
    <source>
        <dbReference type="Proteomes" id="UP000019184"/>
    </source>
</evidence>
<dbReference type="RefSeq" id="WP_051498031.1">
    <property type="nucleotide sequence ID" value="NZ_CBTK010000286.1"/>
</dbReference>
<organism evidence="1 2">
    <name type="scientific">Candidatus Contendobacter odensis Run_B_J11</name>
    <dbReference type="NCBI Taxonomy" id="1400861"/>
    <lineage>
        <taxon>Bacteria</taxon>
        <taxon>Pseudomonadati</taxon>
        <taxon>Pseudomonadota</taxon>
        <taxon>Gammaproteobacteria</taxon>
        <taxon>Candidatus Competibacteraceae</taxon>
        <taxon>Candidatus Contendibacter</taxon>
    </lineage>
</organism>
<evidence type="ECO:0000313" key="1">
    <source>
        <dbReference type="EMBL" id="CDH46994.1"/>
    </source>
</evidence>
<accession>A0A7U7GF56</accession>
<keyword evidence="2" id="KW-1185">Reference proteome</keyword>